<sequence length="119" mass="12222">MARTNSAAAVHVANAPRNNGMVGNAPASVVVRSSALGAGGAVLGQNNLNNGGSISVNQDPQMMAANAAKVNVTNGPKQLPPQTVNGAKHNHLDNNSCDITKMSGIKEKEEDITLVQRDP</sequence>
<dbReference type="Proteomes" id="UP001642360">
    <property type="component" value="Unassembled WGS sequence"/>
</dbReference>
<comment type="caution">
    <text evidence="1">The sequence shown here is derived from an EMBL/GenBank/DDBJ whole genome shotgun (WGS) entry which is preliminary data.</text>
</comment>
<gene>
    <name evidence="1" type="ORF">ILEXP_LOCUS57492</name>
</gene>
<accession>A0ABC8V1B0</accession>
<dbReference type="EMBL" id="CAUOFW020009749">
    <property type="protein sequence ID" value="CAK9186987.1"/>
    <property type="molecule type" value="Genomic_DNA"/>
</dbReference>
<evidence type="ECO:0000313" key="2">
    <source>
        <dbReference type="Proteomes" id="UP001642360"/>
    </source>
</evidence>
<name>A0ABC8V1B0_9AQUA</name>
<dbReference type="AlphaFoldDB" id="A0ABC8V1B0"/>
<reference evidence="1 2" key="1">
    <citation type="submission" date="2024-02" db="EMBL/GenBank/DDBJ databases">
        <authorList>
            <person name="Vignale AGUSTIN F."/>
            <person name="Sosa J E."/>
            <person name="Modenutti C."/>
        </authorList>
    </citation>
    <scope>NUCLEOTIDE SEQUENCE [LARGE SCALE GENOMIC DNA]</scope>
</reference>
<feature type="non-terminal residue" evidence="1">
    <location>
        <position position="119"/>
    </location>
</feature>
<evidence type="ECO:0000313" key="1">
    <source>
        <dbReference type="EMBL" id="CAK9186987.1"/>
    </source>
</evidence>
<proteinExistence type="predicted"/>
<organism evidence="1 2">
    <name type="scientific">Ilex paraguariensis</name>
    <name type="common">yerba mate</name>
    <dbReference type="NCBI Taxonomy" id="185542"/>
    <lineage>
        <taxon>Eukaryota</taxon>
        <taxon>Viridiplantae</taxon>
        <taxon>Streptophyta</taxon>
        <taxon>Embryophyta</taxon>
        <taxon>Tracheophyta</taxon>
        <taxon>Spermatophyta</taxon>
        <taxon>Magnoliopsida</taxon>
        <taxon>eudicotyledons</taxon>
        <taxon>Gunneridae</taxon>
        <taxon>Pentapetalae</taxon>
        <taxon>asterids</taxon>
        <taxon>campanulids</taxon>
        <taxon>Aquifoliales</taxon>
        <taxon>Aquifoliaceae</taxon>
        <taxon>Ilex</taxon>
    </lineage>
</organism>
<keyword evidence="2" id="KW-1185">Reference proteome</keyword>
<protein>
    <submittedName>
        <fullName evidence="1">Uncharacterized protein</fullName>
    </submittedName>
</protein>